<dbReference type="InterPro" id="IPR013324">
    <property type="entry name" value="RNA_pol_sigma_r3/r4-like"/>
</dbReference>
<dbReference type="RefSeq" id="WP_010851129.1">
    <property type="nucleotide sequence ID" value="NZ_HF570956.1"/>
</dbReference>
<gene>
    <name evidence="2" type="ORF">BN10_890009</name>
</gene>
<proteinExistence type="predicted"/>
<name>N0E5H3_9MICO</name>
<comment type="caution">
    <text evidence="2">The sequence shown here is derived from an EMBL/GenBank/DDBJ whole genome shotgun (WGS) entry which is preliminary data.</text>
</comment>
<dbReference type="Gene3D" id="1.10.10.10">
    <property type="entry name" value="Winged helix-like DNA-binding domain superfamily/Winged helix DNA-binding domain"/>
    <property type="match status" value="1"/>
</dbReference>
<keyword evidence="3" id="KW-1185">Reference proteome</keyword>
<reference evidence="2 3" key="1">
    <citation type="journal article" date="2013" name="ISME J.">
        <title>A metabolic model for members of the genus Tetrasphaera involved in enhanced biological phosphorus removal.</title>
        <authorList>
            <person name="Kristiansen R."/>
            <person name="Nguyen H.T.T."/>
            <person name="Saunders A.M."/>
            <person name="Nielsen J.L."/>
            <person name="Wimmer R."/>
            <person name="Le V.Q."/>
            <person name="McIlroy S.J."/>
            <person name="Petrovski S."/>
            <person name="Seviour R.J."/>
            <person name="Calteau A."/>
            <person name="Nielsen K.L."/>
            <person name="Nielsen P.H."/>
        </authorList>
    </citation>
    <scope>NUCLEOTIDE SEQUENCE [LARGE SCALE GENOMIC DNA]</scope>
    <source>
        <strain evidence="2 3">Lp2</strain>
    </source>
</reference>
<dbReference type="EMBL" id="CAIZ01000162">
    <property type="protein sequence ID" value="CCH71300.1"/>
    <property type="molecule type" value="Genomic_DNA"/>
</dbReference>
<dbReference type="STRING" id="1193181.BN10_890009"/>
<dbReference type="InterPro" id="IPR036388">
    <property type="entry name" value="WH-like_DNA-bd_sf"/>
</dbReference>
<protein>
    <submittedName>
        <fullName evidence="2">Uncharacterized protein</fullName>
    </submittedName>
</protein>
<feature type="transmembrane region" description="Helical" evidence="1">
    <location>
        <begin position="187"/>
        <end position="208"/>
    </location>
</feature>
<evidence type="ECO:0000313" key="2">
    <source>
        <dbReference type="EMBL" id="CCH71300.1"/>
    </source>
</evidence>
<keyword evidence="1" id="KW-1133">Transmembrane helix</keyword>
<dbReference type="Proteomes" id="UP000013167">
    <property type="component" value="Unassembled WGS sequence"/>
</dbReference>
<dbReference type="HOGENOM" id="CLU_456280_0_0_11"/>
<dbReference type="OrthoDB" id="5244716at2"/>
<keyword evidence="1" id="KW-0812">Transmembrane</keyword>
<evidence type="ECO:0000313" key="3">
    <source>
        <dbReference type="Proteomes" id="UP000013167"/>
    </source>
</evidence>
<evidence type="ECO:0000256" key="1">
    <source>
        <dbReference type="SAM" id="Phobius"/>
    </source>
</evidence>
<sequence>MDEDARAFVLHRWAETERLAMVALGDPVAGHEVALGTMTRAVRQWQELQESGLPSRWVRRDLMDAMAPQDAPPDELPEGATMAQTWSALPPRTTAAYVLSEVDHWDPAEVADALGMPVATVGDLVASTHARLARAHARDLDDDHAGPTSFHEALADLVDGAGRPSTRAESALDAISAALRRSRRRGWAIGGGALLTAVAAGIVAFSVATSAVPTPGPTPTVGRSTSPSANSSDGIFAGPARGNLATDPTLLAEVARRFLGTHRLVFADQTDGRVRVIAAPQATARDAMPLVKLLTGPASAPAAELTELDAWYSPDPIRATLAVVDPSTTDRRVIVLTEPDARALDISATVTVNAKGEVHREWTSQTLQDGAGLLDLGGPRPTLLLRVAGRQVVPDQATVLGEGMIPCIGCDVPVSPEGLLEATRRDAAGALGADPSSFTPTVVAEVTAAPELATGNPDVTSRLLIARHALANGVVLQSTGVTTMVSGRQEWAWLNLNEWIRPENIQAPLSIILWGSDSGTRTQIIILDGSPVRAISLVQYGKEGERIPVEQSTVMDVPPTGSGTVLLRAWAADGTLVSERPIDEGSGWDGSWDLYHPE</sequence>
<organism evidence="2 3">
    <name type="scientific">Phycicoccus elongatus Lp2</name>
    <dbReference type="NCBI Taxonomy" id="1193181"/>
    <lineage>
        <taxon>Bacteria</taxon>
        <taxon>Bacillati</taxon>
        <taxon>Actinomycetota</taxon>
        <taxon>Actinomycetes</taxon>
        <taxon>Micrococcales</taxon>
        <taxon>Intrasporangiaceae</taxon>
        <taxon>Phycicoccus</taxon>
    </lineage>
</organism>
<keyword evidence="1" id="KW-0472">Membrane</keyword>
<dbReference type="SUPFAM" id="SSF88659">
    <property type="entry name" value="Sigma3 and sigma4 domains of RNA polymerase sigma factors"/>
    <property type="match status" value="1"/>
</dbReference>
<dbReference type="eggNOG" id="ENOG502ZS0F">
    <property type="taxonomic scope" value="Bacteria"/>
</dbReference>
<accession>N0E5H3</accession>
<dbReference type="AlphaFoldDB" id="N0E5H3"/>